<dbReference type="Gene3D" id="3.60.20.10">
    <property type="entry name" value="Glutamine Phosphoribosylpyrophosphate, subunit 1, domain 1"/>
    <property type="match status" value="1"/>
</dbReference>
<dbReference type="Pfam" id="PF00227">
    <property type="entry name" value="Proteasome"/>
    <property type="match status" value="1"/>
</dbReference>
<sequence>IHFEYLLVQRVGKPAQPHCLVSREPTVTTLLVQSITSVIQGYTQPGGVPSLGGFSFFFGWNDEGRSYLFQSHPSRPYFAWKVTSMGKNYVTGKTSP</sequence>
<dbReference type="InterPro" id="IPR001353">
    <property type="entry name" value="Proteasome_sua/b"/>
</dbReference>
<reference evidence="1" key="2">
    <citation type="submission" date="2025-05" db="UniProtKB">
        <authorList>
            <consortium name="Ensembl"/>
        </authorList>
    </citation>
    <scope>IDENTIFICATION</scope>
</reference>
<evidence type="ECO:0000313" key="1">
    <source>
        <dbReference type="Ensembl" id="ENSBIXP00000014825.1"/>
    </source>
</evidence>
<dbReference type="GO" id="GO:0005839">
    <property type="term" value="C:proteasome core complex"/>
    <property type="evidence" value="ECO:0007669"/>
    <property type="project" value="InterPro"/>
</dbReference>
<proteinExistence type="predicted"/>
<dbReference type="SUPFAM" id="SSF56235">
    <property type="entry name" value="N-terminal nucleophile aminohydrolases (Ntn hydrolases)"/>
    <property type="match status" value="1"/>
</dbReference>
<dbReference type="Proteomes" id="UP000429181">
    <property type="component" value="Chromosome 2"/>
</dbReference>
<dbReference type="Proteomes" id="UP000314981">
    <property type="component" value="Chromosome 2"/>
</dbReference>
<dbReference type="AlphaFoldDB" id="A0A4W2D7W0"/>
<reference evidence="2 3" key="1">
    <citation type="submission" date="2018-11" db="EMBL/GenBank/DDBJ databases">
        <title>Haplotype-resolved cattle genomes.</title>
        <authorList>
            <person name="Low W.Y."/>
            <person name="Tearle R."/>
            <person name="Bickhart D.M."/>
            <person name="Rosen B.D."/>
            <person name="Koren S."/>
            <person name="Rhie A."/>
            <person name="Hiendleder S."/>
            <person name="Phillippy A.M."/>
            <person name="Smith T.P.L."/>
            <person name="Williams J.L."/>
        </authorList>
    </citation>
    <scope>NUCLEOTIDE SEQUENCE [LARGE SCALE GENOMIC DNA]</scope>
</reference>
<keyword evidence="2" id="KW-1185">Reference proteome</keyword>
<evidence type="ECO:0000313" key="2">
    <source>
        <dbReference type="Proteomes" id="UP000314981"/>
    </source>
</evidence>
<organism evidence="1 2">
    <name type="scientific">Bos indicus x Bos taurus</name>
    <name type="common">Hybrid cattle</name>
    <dbReference type="NCBI Taxonomy" id="30522"/>
    <lineage>
        <taxon>Eukaryota</taxon>
        <taxon>Metazoa</taxon>
        <taxon>Chordata</taxon>
        <taxon>Craniata</taxon>
        <taxon>Vertebrata</taxon>
        <taxon>Euteleostomi</taxon>
        <taxon>Mammalia</taxon>
        <taxon>Eutheria</taxon>
        <taxon>Laurasiatheria</taxon>
        <taxon>Artiodactyla</taxon>
        <taxon>Ruminantia</taxon>
        <taxon>Pecora</taxon>
        <taxon>Bovidae</taxon>
        <taxon>Bovinae</taxon>
        <taxon>Bos</taxon>
    </lineage>
</organism>
<dbReference type="GO" id="GO:0051603">
    <property type="term" value="P:proteolysis involved in protein catabolic process"/>
    <property type="evidence" value="ECO:0007669"/>
    <property type="project" value="InterPro"/>
</dbReference>
<evidence type="ECO:0000313" key="3">
    <source>
        <dbReference type="Proteomes" id="UP000429181"/>
    </source>
</evidence>
<name>A0A4W2D7W0_BOBOX</name>
<dbReference type="Ensembl" id="ENSBIXT00000025934.1">
    <property type="protein sequence ID" value="ENSBIXP00000014825.1"/>
    <property type="gene ID" value="ENSBIXG00000019434.1"/>
</dbReference>
<dbReference type="OMA" id="WNDEGRS"/>
<dbReference type="GeneTree" id="ENSGT00960000192238"/>
<accession>A0A4W2D7W0</accession>
<protein>
    <submittedName>
        <fullName evidence="1">Uncharacterized protein</fullName>
    </submittedName>
</protein>
<dbReference type="Ensembl" id="ENSBIXT00005026585.1">
    <property type="protein sequence ID" value="ENSBIXP00005037541.1"/>
    <property type="gene ID" value="ENSBIXG00005019388.1"/>
</dbReference>
<dbReference type="STRING" id="30522.A0A4W2D7W0"/>
<dbReference type="InterPro" id="IPR029055">
    <property type="entry name" value="Ntn_hydrolases_N"/>
</dbReference>